<evidence type="ECO:0000313" key="1">
    <source>
        <dbReference type="EMBL" id="MCD7465650.1"/>
    </source>
</evidence>
<comment type="caution">
    <text evidence="1">The sequence shown here is derived from an EMBL/GenBank/DDBJ whole genome shotgun (WGS) entry which is preliminary data.</text>
</comment>
<dbReference type="EMBL" id="JACEIK010001068">
    <property type="protein sequence ID" value="MCD7465650.1"/>
    <property type="molecule type" value="Genomic_DNA"/>
</dbReference>
<evidence type="ECO:0000313" key="2">
    <source>
        <dbReference type="Proteomes" id="UP000823775"/>
    </source>
</evidence>
<keyword evidence="2" id="KW-1185">Reference proteome</keyword>
<accession>A0ABS8T2R3</accession>
<name>A0ABS8T2R3_DATST</name>
<organism evidence="1 2">
    <name type="scientific">Datura stramonium</name>
    <name type="common">Jimsonweed</name>
    <name type="synonym">Common thornapple</name>
    <dbReference type="NCBI Taxonomy" id="4076"/>
    <lineage>
        <taxon>Eukaryota</taxon>
        <taxon>Viridiplantae</taxon>
        <taxon>Streptophyta</taxon>
        <taxon>Embryophyta</taxon>
        <taxon>Tracheophyta</taxon>
        <taxon>Spermatophyta</taxon>
        <taxon>Magnoliopsida</taxon>
        <taxon>eudicotyledons</taxon>
        <taxon>Gunneridae</taxon>
        <taxon>Pentapetalae</taxon>
        <taxon>asterids</taxon>
        <taxon>lamiids</taxon>
        <taxon>Solanales</taxon>
        <taxon>Solanaceae</taxon>
        <taxon>Solanoideae</taxon>
        <taxon>Datureae</taxon>
        <taxon>Datura</taxon>
    </lineage>
</organism>
<gene>
    <name evidence="1" type="primary">SIR1_1</name>
    <name evidence="1" type="ORF">HAX54_001683</name>
</gene>
<reference evidence="1 2" key="1">
    <citation type="journal article" date="2021" name="BMC Genomics">
        <title>Datura genome reveals duplications of psychoactive alkaloid biosynthetic genes and high mutation rate following tissue culture.</title>
        <authorList>
            <person name="Rajewski A."/>
            <person name="Carter-House D."/>
            <person name="Stajich J."/>
            <person name="Litt A."/>
        </authorList>
    </citation>
    <scope>NUCLEOTIDE SEQUENCE [LARGE SCALE GENOMIC DNA]</scope>
    <source>
        <strain evidence="1">AR-01</strain>
    </source>
</reference>
<proteinExistence type="predicted"/>
<dbReference type="Proteomes" id="UP000823775">
    <property type="component" value="Unassembled WGS sequence"/>
</dbReference>
<protein>
    <submittedName>
        <fullName evidence="1">Transcriptional regulatory protein</fullName>
    </submittedName>
</protein>
<sequence length="99" mass="11185">MGFDKLGALVEKWEGIPESASRYNLKLFADKETYEAMDALARIQDKNAHQLAIEIVRTMLLPNKMGKTWTDQVFFCCKIAKIMQGDLTGDHVLILLLLG</sequence>